<dbReference type="GO" id="GO:0004527">
    <property type="term" value="F:exonuclease activity"/>
    <property type="evidence" value="ECO:0007669"/>
    <property type="project" value="UniProtKB-ARBA"/>
</dbReference>
<evidence type="ECO:0000313" key="4">
    <source>
        <dbReference type="Proteomes" id="UP000190539"/>
    </source>
</evidence>
<dbReference type="NCBIfam" id="NF005927">
    <property type="entry name" value="PRK07942.1"/>
    <property type="match status" value="1"/>
</dbReference>
<dbReference type="Proteomes" id="UP000190539">
    <property type="component" value="Unassembled WGS sequence"/>
</dbReference>
<feature type="domain" description="Exonuclease" evidence="2">
    <location>
        <begin position="8"/>
        <end position="189"/>
    </location>
</feature>
<dbReference type="SUPFAM" id="SSF53098">
    <property type="entry name" value="Ribonuclease H-like"/>
    <property type="match status" value="1"/>
</dbReference>
<accession>A0A1V4AES9</accession>
<reference evidence="3 4" key="1">
    <citation type="submission" date="2017-02" db="EMBL/GenBank/DDBJ databases">
        <title>Draft Genome Sequence of Streptomyces tsukubaensis F601, a Producer of the immunosuppressant tacrolimus FK506.</title>
        <authorList>
            <person name="Zong G."/>
            <person name="Zhong C."/>
            <person name="Fu J."/>
            <person name="Qin R."/>
            <person name="Cao G."/>
        </authorList>
    </citation>
    <scope>NUCLEOTIDE SEQUENCE [LARGE SCALE GENOMIC DNA]</scope>
    <source>
        <strain evidence="3 4">F601</strain>
    </source>
</reference>
<evidence type="ECO:0000259" key="2">
    <source>
        <dbReference type="SMART" id="SM00479"/>
    </source>
</evidence>
<dbReference type="Gene3D" id="3.30.420.10">
    <property type="entry name" value="Ribonuclease H-like superfamily/Ribonuclease H"/>
    <property type="match status" value="1"/>
</dbReference>
<evidence type="ECO:0000256" key="1">
    <source>
        <dbReference type="SAM" id="MobiDB-lite"/>
    </source>
</evidence>
<protein>
    <submittedName>
        <fullName evidence="3">DNA polymerase III subunit epsilon</fullName>
    </submittedName>
</protein>
<keyword evidence="4" id="KW-1185">Reference proteome</keyword>
<dbReference type="OrthoDB" id="9791657at2"/>
<dbReference type="CDD" id="cd06127">
    <property type="entry name" value="DEDDh"/>
    <property type="match status" value="1"/>
</dbReference>
<organism evidence="3 4">
    <name type="scientific">Streptomyces tsukubensis</name>
    <dbReference type="NCBI Taxonomy" id="83656"/>
    <lineage>
        <taxon>Bacteria</taxon>
        <taxon>Bacillati</taxon>
        <taxon>Actinomycetota</taxon>
        <taxon>Actinomycetes</taxon>
        <taxon>Kitasatosporales</taxon>
        <taxon>Streptomycetaceae</taxon>
        <taxon>Streptomyces</taxon>
    </lineage>
</organism>
<dbReference type="RefSeq" id="WP_077964730.1">
    <property type="nucleotide sequence ID" value="NZ_CP045178.1"/>
</dbReference>
<feature type="region of interest" description="Disordered" evidence="1">
    <location>
        <begin position="219"/>
        <end position="242"/>
    </location>
</feature>
<dbReference type="GO" id="GO:0003676">
    <property type="term" value="F:nucleic acid binding"/>
    <property type="evidence" value="ECO:0007669"/>
    <property type="project" value="InterPro"/>
</dbReference>
<sequence length="242" mass="26205">MTCWYEGPLAAFGTGTTGEDAESDRIVSAAVVVQETVDAPVRVTRWLVNPGIGIPPEATAAHGLTDGHLQRHGRWPAPVMDEIAGRLRGQSAAGLPLVVMNAAFGLTLLDRELRRHRASSLACSLDESALRVLDPQVLDSHLDRYRKGRRSPAELCARYGAEWTGGRDAAADALGAVRTVRAVGRRFAARLDRLTPADLHALQGTWHATRSRGFQTWFGRGGSRDTTDDNWPLRRGLPAATA</sequence>
<proteinExistence type="predicted"/>
<dbReference type="InterPro" id="IPR012337">
    <property type="entry name" value="RNaseH-like_sf"/>
</dbReference>
<evidence type="ECO:0000313" key="3">
    <source>
        <dbReference type="EMBL" id="OON82146.1"/>
    </source>
</evidence>
<dbReference type="EMBL" id="MVFC01000002">
    <property type="protein sequence ID" value="OON82146.1"/>
    <property type="molecule type" value="Genomic_DNA"/>
</dbReference>
<gene>
    <name evidence="3" type="ORF">B1H18_03575</name>
</gene>
<name>A0A1V4AES9_9ACTN</name>
<dbReference type="STRING" id="83656.B1H18_03575"/>
<dbReference type="InterPro" id="IPR013520">
    <property type="entry name" value="Ribonucl_H"/>
</dbReference>
<dbReference type="AlphaFoldDB" id="A0A1V4AES9"/>
<dbReference type="SMART" id="SM00479">
    <property type="entry name" value="EXOIII"/>
    <property type="match status" value="1"/>
</dbReference>
<dbReference type="InterPro" id="IPR036397">
    <property type="entry name" value="RNaseH_sf"/>
</dbReference>
<comment type="caution">
    <text evidence="3">The sequence shown here is derived from an EMBL/GenBank/DDBJ whole genome shotgun (WGS) entry which is preliminary data.</text>
</comment>